<name>A0A1L9V6Y0_ASPGL</name>
<dbReference type="RefSeq" id="XP_022396359.1">
    <property type="nucleotide sequence ID" value="XM_022550575.1"/>
</dbReference>
<dbReference type="OrthoDB" id="4324149at2759"/>
<evidence type="ECO:0000313" key="3">
    <source>
        <dbReference type="Proteomes" id="UP000184300"/>
    </source>
</evidence>
<organism evidence="2 3">
    <name type="scientific">Aspergillus glaucus CBS 516.65</name>
    <dbReference type="NCBI Taxonomy" id="1160497"/>
    <lineage>
        <taxon>Eukaryota</taxon>
        <taxon>Fungi</taxon>
        <taxon>Dikarya</taxon>
        <taxon>Ascomycota</taxon>
        <taxon>Pezizomycotina</taxon>
        <taxon>Eurotiomycetes</taxon>
        <taxon>Eurotiomycetidae</taxon>
        <taxon>Eurotiales</taxon>
        <taxon>Aspergillaceae</taxon>
        <taxon>Aspergillus</taxon>
        <taxon>Aspergillus subgen. Aspergillus</taxon>
    </lineage>
</organism>
<dbReference type="EMBL" id="KV878916">
    <property type="protein sequence ID" value="OJJ79661.1"/>
    <property type="molecule type" value="Genomic_DNA"/>
</dbReference>
<keyword evidence="3" id="KW-1185">Reference proteome</keyword>
<evidence type="ECO:0000313" key="2">
    <source>
        <dbReference type="EMBL" id="OJJ79661.1"/>
    </source>
</evidence>
<dbReference type="VEuPathDB" id="FungiDB:ASPGLDRAFT_954469"/>
<feature type="region of interest" description="Disordered" evidence="1">
    <location>
        <begin position="163"/>
        <end position="197"/>
    </location>
</feature>
<accession>A0A1L9V6Y0</accession>
<sequence>MTFSGRTIQYSFKSCGIFPFDPFIVLDPLKRKLPLDNENPLEMWFGEGNGPTGSPKSTTPSSITSSPKTLQRFQKDIKKVQRGLNGIEEALDSLSPHLKGQIDRVLSGGLFQAEANAHREEEVNRLLTSAKQRNKPRSRRLVKGPASLSDTGYLTVKDAKHHINRRVEKEKHQGQGRKRRHQQDDKENTPVNTADNS</sequence>
<protein>
    <submittedName>
        <fullName evidence="2">Uncharacterized protein</fullName>
    </submittedName>
</protein>
<feature type="compositionally biased region" description="Basic residues" evidence="1">
    <location>
        <begin position="132"/>
        <end position="142"/>
    </location>
</feature>
<feature type="compositionally biased region" description="Low complexity" evidence="1">
    <location>
        <begin position="52"/>
        <end position="68"/>
    </location>
</feature>
<dbReference type="Proteomes" id="UP000184300">
    <property type="component" value="Unassembled WGS sequence"/>
</dbReference>
<reference evidence="3" key="1">
    <citation type="journal article" date="2017" name="Genome Biol.">
        <title>Comparative genomics reveals high biological diversity and specific adaptations in the industrially and medically important fungal genus Aspergillus.</title>
        <authorList>
            <person name="de Vries R.P."/>
            <person name="Riley R."/>
            <person name="Wiebenga A."/>
            <person name="Aguilar-Osorio G."/>
            <person name="Amillis S."/>
            <person name="Uchima C.A."/>
            <person name="Anderluh G."/>
            <person name="Asadollahi M."/>
            <person name="Askin M."/>
            <person name="Barry K."/>
            <person name="Battaglia E."/>
            <person name="Bayram O."/>
            <person name="Benocci T."/>
            <person name="Braus-Stromeyer S.A."/>
            <person name="Caldana C."/>
            <person name="Canovas D."/>
            <person name="Cerqueira G.C."/>
            <person name="Chen F."/>
            <person name="Chen W."/>
            <person name="Choi C."/>
            <person name="Clum A."/>
            <person name="Dos Santos R.A."/>
            <person name="Damasio A.R."/>
            <person name="Diallinas G."/>
            <person name="Emri T."/>
            <person name="Fekete E."/>
            <person name="Flipphi M."/>
            <person name="Freyberg S."/>
            <person name="Gallo A."/>
            <person name="Gournas C."/>
            <person name="Habgood R."/>
            <person name="Hainaut M."/>
            <person name="Harispe M.L."/>
            <person name="Henrissat B."/>
            <person name="Hilden K.S."/>
            <person name="Hope R."/>
            <person name="Hossain A."/>
            <person name="Karabika E."/>
            <person name="Karaffa L."/>
            <person name="Karanyi Z."/>
            <person name="Krasevec N."/>
            <person name="Kuo A."/>
            <person name="Kusch H."/>
            <person name="LaButti K."/>
            <person name="Lagendijk E.L."/>
            <person name="Lapidus A."/>
            <person name="Levasseur A."/>
            <person name="Lindquist E."/>
            <person name="Lipzen A."/>
            <person name="Logrieco A.F."/>
            <person name="MacCabe A."/>
            <person name="Maekelae M.R."/>
            <person name="Malavazi I."/>
            <person name="Melin P."/>
            <person name="Meyer V."/>
            <person name="Mielnichuk N."/>
            <person name="Miskei M."/>
            <person name="Molnar A.P."/>
            <person name="Mule G."/>
            <person name="Ngan C.Y."/>
            <person name="Orejas M."/>
            <person name="Orosz E."/>
            <person name="Ouedraogo J.P."/>
            <person name="Overkamp K.M."/>
            <person name="Park H.-S."/>
            <person name="Perrone G."/>
            <person name="Piumi F."/>
            <person name="Punt P.J."/>
            <person name="Ram A.F."/>
            <person name="Ramon A."/>
            <person name="Rauscher S."/>
            <person name="Record E."/>
            <person name="Riano-Pachon D.M."/>
            <person name="Robert V."/>
            <person name="Roehrig J."/>
            <person name="Ruller R."/>
            <person name="Salamov A."/>
            <person name="Salih N.S."/>
            <person name="Samson R.A."/>
            <person name="Sandor E."/>
            <person name="Sanguinetti M."/>
            <person name="Schuetze T."/>
            <person name="Sepcic K."/>
            <person name="Shelest E."/>
            <person name="Sherlock G."/>
            <person name="Sophianopoulou V."/>
            <person name="Squina F.M."/>
            <person name="Sun H."/>
            <person name="Susca A."/>
            <person name="Todd R.B."/>
            <person name="Tsang A."/>
            <person name="Unkles S.E."/>
            <person name="van de Wiele N."/>
            <person name="van Rossen-Uffink D."/>
            <person name="Oliveira J.V."/>
            <person name="Vesth T.C."/>
            <person name="Visser J."/>
            <person name="Yu J.-H."/>
            <person name="Zhou M."/>
            <person name="Andersen M.R."/>
            <person name="Archer D.B."/>
            <person name="Baker S.E."/>
            <person name="Benoit I."/>
            <person name="Brakhage A.A."/>
            <person name="Braus G.H."/>
            <person name="Fischer R."/>
            <person name="Frisvad J.C."/>
            <person name="Goldman G.H."/>
            <person name="Houbraken J."/>
            <person name="Oakley B."/>
            <person name="Pocsi I."/>
            <person name="Scazzocchio C."/>
            <person name="Seiboth B."/>
            <person name="vanKuyk P.A."/>
            <person name="Wortman J."/>
            <person name="Dyer P.S."/>
            <person name="Grigoriev I.V."/>
        </authorList>
    </citation>
    <scope>NUCLEOTIDE SEQUENCE [LARGE SCALE GENOMIC DNA]</scope>
    <source>
        <strain evidence="3">CBS 516.65</strain>
    </source>
</reference>
<feature type="region of interest" description="Disordered" evidence="1">
    <location>
        <begin position="45"/>
        <end position="68"/>
    </location>
</feature>
<gene>
    <name evidence="2" type="ORF">ASPGLDRAFT_954469</name>
</gene>
<dbReference type="GeneID" id="34466835"/>
<proteinExistence type="predicted"/>
<feature type="region of interest" description="Disordered" evidence="1">
    <location>
        <begin position="129"/>
        <end position="149"/>
    </location>
</feature>
<evidence type="ECO:0000256" key="1">
    <source>
        <dbReference type="SAM" id="MobiDB-lite"/>
    </source>
</evidence>
<dbReference type="AlphaFoldDB" id="A0A1L9V6Y0"/>